<dbReference type="InterPro" id="IPR002577">
    <property type="entry name" value="HTH_HxlR"/>
</dbReference>
<dbReference type="Gene3D" id="1.10.10.10">
    <property type="entry name" value="Winged helix-like DNA-binding domain superfamily/Winged helix DNA-binding domain"/>
    <property type="match status" value="1"/>
</dbReference>
<keyword evidence="1" id="KW-0805">Transcription regulation</keyword>
<dbReference type="EMBL" id="JABANE010000045">
    <property type="protein sequence ID" value="NME69654.1"/>
    <property type="molecule type" value="Genomic_DNA"/>
</dbReference>
<evidence type="ECO:0000259" key="4">
    <source>
        <dbReference type="PROSITE" id="PS51118"/>
    </source>
</evidence>
<dbReference type="RefSeq" id="WP_169657919.1">
    <property type="nucleotide sequence ID" value="NZ_JABANE010000045.1"/>
</dbReference>
<dbReference type="PROSITE" id="PS51118">
    <property type="entry name" value="HTH_HXLR"/>
    <property type="match status" value="1"/>
</dbReference>
<name>A0A7X9RVZ3_9BACT</name>
<keyword evidence="6" id="KW-1185">Reference proteome</keyword>
<feature type="domain" description="HTH hxlR-type" evidence="4">
    <location>
        <begin position="12"/>
        <end position="110"/>
    </location>
</feature>
<reference evidence="5 6" key="1">
    <citation type="submission" date="2020-04" db="EMBL/GenBank/DDBJ databases">
        <title>Flammeovirga sp. SR4, a novel species isolated from seawater.</title>
        <authorList>
            <person name="Wang X."/>
        </authorList>
    </citation>
    <scope>NUCLEOTIDE SEQUENCE [LARGE SCALE GENOMIC DNA]</scope>
    <source>
        <strain evidence="5 6">ATCC 23126</strain>
    </source>
</reference>
<dbReference type="SUPFAM" id="SSF46785">
    <property type="entry name" value="Winged helix' DNA-binding domain"/>
    <property type="match status" value="1"/>
</dbReference>
<dbReference type="PANTHER" id="PTHR33204">
    <property type="entry name" value="TRANSCRIPTIONAL REGULATOR, MARR FAMILY"/>
    <property type="match status" value="1"/>
</dbReference>
<dbReference type="InterPro" id="IPR036390">
    <property type="entry name" value="WH_DNA-bd_sf"/>
</dbReference>
<evidence type="ECO:0000256" key="1">
    <source>
        <dbReference type="ARBA" id="ARBA00023015"/>
    </source>
</evidence>
<dbReference type="Proteomes" id="UP000576082">
    <property type="component" value="Unassembled WGS sequence"/>
</dbReference>
<dbReference type="Pfam" id="PF01638">
    <property type="entry name" value="HxlR"/>
    <property type="match status" value="1"/>
</dbReference>
<organism evidence="5 6">
    <name type="scientific">Flammeovirga aprica JL-4</name>
    <dbReference type="NCBI Taxonomy" id="694437"/>
    <lineage>
        <taxon>Bacteria</taxon>
        <taxon>Pseudomonadati</taxon>
        <taxon>Bacteroidota</taxon>
        <taxon>Cytophagia</taxon>
        <taxon>Cytophagales</taxon>
        <taxon>Flammeovirgaceae</taxon>
        <taxon>Flammeovirga</taxon>
    </lineage>
</organism>
<protein>
    <submittedName>
        <fullName evidence="5">Helix-turn-helix transcriptional regulator</fullName>
    </submittedName>
</protein>
<evidence type="ECO:0000313" key="5">
    <source>
        <dbReference type="EMBL" id="NME69654.1"/>
    </source>
</evidence>
<keyword evidence="3" id="KW-0804">Transcription</keyword>
<evidence type="ECO:0000256" key="3">
    <source>
        <dbReference type="ARBA" id="ARBA00023163"/>
    </source>
</evidence>
<proteinExistence type="predicted"/>
<evidence type="ECO:0000313" key="6">
    <source>
        <dbReference type="Proteomes" id="UP000576082"/>
    </source>
</evidence>
<accession>A0A7X9RVZ3</accession>
<sequence length="120" mass="13543">MGRKVIDNPNLCSLVHAMNIIGGKWKPILLYLLANGSLRFGKLLMFTPTISKKVLTEQLKELEEDGLIIRQKFPEIPPRVEYSLSEKGKALLPVLKALSEWTVDTYGSEIGFEQCRIVTL</sequence>
<dbReference type="GO" id="GO:0003677">
    <property type="term" value="F:DNA binding"/>
    <property type="evidence" value="ECO:0007669"/>
    <property type="project" value="UniProtKB-KW"/>
</dbReference>
<gene>
    <name evidence="5" type="ORF">HHU12_16870</name>
</gene>
<dbReference type="PANTHER" id="PTHR33204:SF29">
    <property type="entry name" value="TRANSCRIPTIONAL REGULATOR"/>
    <property type="match status" value="1"/>
</dbReference>
<evidence type="ECO:0000256" key="2">
    <source>
        <dbReference type="ARBA" id="ARBA00023125"/>
    </source>
</evidence>
<keyword evidence="2" id="KW-0238">DNA-binding</keyword>
<dbReference type="InterPro" id="IPR036388">
    <property type="entry name" value="WH-like_DNA-bd_sf"/>
</dbReference>
<dbReference type="AlphaFoldDB" id="A0A7X9RVZ3"/>
<comment type="caution">
    <text evidence="5">The sequence shown here is derived from an EMBL/GenBank/DDBJ whole genome shotgun (WGS) entry which is preliminary data.</text>
</comment>